<reference evidence="1 2" key="2">
    <citation type="submission" date="2018-11" db="EMBL/GenBank/DDBJ databases">
        <authorList>
            <consortium name="Pathogen Informatics"/>
        </authorList>
    </citation>
    <scope>NUCLEOTIDE SEQUENCE [LARGE SCALE GENOMIC DNA]</scope>
</reference>
<name>A0A0M3JLW0_ANISI</name>
<accession>A0A0M3JLW0</accession>
<sequence>MGYGLSMGSLGFESCPDGLAPNQSIRINTTGSIDWELACPDTSKPD</sequence>
<gene>
    <name evidence="1" type="ORF">ASIM_LOCUS8391</name>
</gene>
<keyword evidence="2" id="KW-1185">Reference proteome</keyword>
<dbReference type="Proteomes" id="UP000267096">
    <property type="component" value="Unassembled WGS sequence"/>
</dbReference>
<protein>
    <submittedName>
        <fullName evidence="1 3">Uncharacterized protein</fullName>
    </submittedName>
</protein>
<evidence type="ECO:0000313" key="1">
    <source>
        <dbReference type="EMBL" id="VDK31553.1"/>
    </source>
</evidence>
<organism evidence="3">
    <name type="scientific">Anisakis simplex</name>
    <name type="common">Herring worm</name>
    <dbReference type="NCBI Taxonomy" id="6269"/>
    <lineage>
        <taxon>Eukaryota</taxon>
        <taxon>Metazoa</taxon>
        <taxon>Ecdysozoa</taxon>
        <taxon>Nematoda</taxon>
        <taxon>Chromadorea</taxon>
        <taxon>Rhabditida</taxon>
        <taxon>Spirurina</taxon>
        <taxon>Ascaridomorpha</taxon>
        <taxon>Ascaridoidea</taxon>
        <taxon>Anisakidae</taxon>
        <taxon>Anisakis</taxon>
        <taxon>Anisakis simplex complex</taxon>
    </lineage>
</organism>
<reference evidence="3" key="1">
    <citation type="submission" date="2017-02" db="UniProtKB">
        <authorList>
            <consortium name="WormBaseParasite"/>
        </authorList>
    </citation>
    <scope>IDENTIFICATION</scope>
</reference>
<evidence type="ECO:0000313" key="3">
    <source>
        <dbReference type="WBParaSite" id="ASIM_0000864101-mRNA-1"/>
    </source>
</evidence>
<dbReference type="AlphaFoldDB" id="A0A0M3JLW0"/>
<dbReference type="WBParaSite" id="ASIM_0000864101-mRNA-1">
    <property type="protein sequence ID" value="ASIM_0000864101-mRNA-1"/>
    <property type="gene ID" value="ASIM_0000864101"/>
</dbReference>
<proteinExistence type="predicted"/>
<dbReference type="EMBL" id="UYRR01022608">
    <property type="protein sequence ID" value="VDK31553.1"/>
    <property type="molecule type" value="Genomic_DNA"/>
</dbReference>
<evidence type="ECO:0000313" key="2">
    <source>
        <dbReference type="Proteomes" id="UP000267096"/>
    </source>
</evidence>